<dbReference type="Proteomes" id="UP000839726">
    <property type="component" value="Unassembled WGS sequence"/>
</dbReference>
<dbReference type="PANTHER" id="PTHR33293:SF1">
    <property type="entry name" value="INSERTION ELEMENT IS1 1 PROTEIN INSB-RELATED"/>
    <property type="match status" value="1"/>
</dbReference>
<gene>
    <name evidence="5" type="ORF">DRY71_01820</name>
</gene>
<comment type="function">
    <text evidence="1">Absolutely required for transposition of IS1.</text>
</comment>
<keyword evidence="4" id="KW-0233">DNA recombination</keyword>
<dbReference type="InterPro" id="IPR005063">
    <property type="entry name" value="Transposase_27"/>
</dbReference>
<evidence type="ECO:0008006" key="6">
    <source>
        <dbReference type="Google" id="ProtNLM"/>
    </source>
</evidence>
<name>A0A5U9KHD2_SALNE</name>
<accession>A0A5U9KHD2</accession>
<sequence length="142" mass="16492">MQLICEADEYRQVGSVNTGSVKYGEVLAYPFCPRTDEACRELLAMLSSFTIGMIMTDEWGCYKREVPVDKYLVEKIFTQRIERNNLTLKPRIKRLARRTICFSKSVEMHEKVIGAFIEKYMFYCVGIIIAIENKLLIVFLSI</sequence>
<dbReference type="AlphaFoldDB" id="A0A5U9KHD2"/>
<evidence type="ECO:0000256" key="1">
    <source>
        <dbReference type="ARBA" id="ARBA00004091"/>
    </source>
</evidence>
<keyword evidence="3" id="KW-0815">Transposition</keyword>
<comment type="caution">
    <text evidence="5">The sequence shown here is derived from an EMBL/GenBank/DDBJ whole genome shotgun (WGS) entry which is preliminary data.</text>
</comment>
<dbReference type="InterPro" id="IPR051354">
    <property type="entry name" value="Transposase_27_IS1"/>
</dbReference>
<organism evidence="5">
    <name type="scientific">Salmonella newport</name>
    <dbReference type="NCBI Taxonomy" id="108619"/>
    <lineage>
        <taxon>Bacteria</taxon>
        <taxon>Pseudomonadati</taxon>
        <taxon>Pseudomonadota</taxon>
        <taxon>Gammaproteobacteria</taxon>
        <taxon>Enterobacterales</taxon>
        <taxon>Enterobacteriaceae</taxon>
        <taxon>Salmonella</taxon>
    </lineage>
</organism>
<reference evidence="5" key="1">
    <citation type="submission" date="2018-07" db="EMBL/GenBank/DDBJ databases">
        <authorList>
            <person name="Ashton P.M."/>
            <person name="Dallman T."/>
            <person name="Nair S."/>
            <person name="De Pinna E."/>
            <person name="Peters T."/>
            <person name="Grant K."/>
        </authorList>
    </citation>
    <scope>NUCLEOTIDE SEQUENCE [LARGE SCALE GENOMIC DNA]</scope>
    <source>
        <strain evidence="5">436933</strain>
    </source>
</reference>
<dbReference type="GO" id="GO:0006313">
    <property type="term" value="P:DNA transposition"/>
    <property type="evidence" value="ECO:0007669"/>
    <property type="project" value="InterPro"/>
</dbReference>
<dbReference type="Pfam" id="PF03400">
    <property type="entry name" value="DDE_Tnp_IS1"/>
    <property type="match status" value="1"/>
</dbReference>
<dbReference type="GO" id="GO:0004803">
    <property type="term" value="F:transposase activity"/>
    <property type="evidence" value="ECO:0007669"/>
    <property type="project" value="InterPro"/>
</dbReference>
<dbReference type="PANTHER" id="PTHR33293">
    <property type="entry name" value="INSERTION ELEMENT IS1 1 PROTEIN INSB-RELATED"/>
    <property type="match status" value="1"/>
</dbReference>
<evidence type="ECO:0000313" key="5">
    <source>
        <dbReference type="EMBL" id="EBS2691522.1"/>
    </source>
</evidence>
<dbReference type="EMBL" id="AAGUYM010000002">
    <property type="protein sequence ID" value="EBS2691522.1"/>
    <property type="molecule type" value="Genomic_DNA"/>
</dbReference>
<evidence type="ECO:0000256" key="3">
    <source>
        <dbReference type="ARBA" id="ARBA00022578"/>
    </source>
</evidence>
<dbReference type="GO" id="GO:0003677">
    <property type="term" value="F:DNA binding"/>
    <property type="evidence" value="ECO:0007669"/>
    <property type="project" value="InterPro"/>
</dbReference>
<protein>
    <recommendedName>
        <fullName evidence="6">Transposase</fullName>
    </recommendedName>
</protein>
<proteinExistence type="inferred from homology"/>
<evidence type="ECO:0000256" key="4">
    <source>
        <dbReference type="ARBA" id="ARBA00023172"/>
    </source>
</evidence>
<evidence type="ECO:0000256" key="2">
    <source>
        <dbReference type="ARBA" id="ARBA00008841"/>
    </source>
</evidence>
<comment type="similarity">
    <text evidence="2">Belongs to the transposase 27 family.</text>
</comment>